<dbReference type="InterPro" id="IPR004299">
    <property type="entry name" value="MBOAT_fam"/>
</dbReference>
<dbReference type="OrthoDB" id="316243at2"/>
<feature type="transmembrane region" description="Helical" evidence="10">
    <location>
        <begin position="124"/>
        <end position="142"/>
    </location>
</feature>
<keyword evidence="5 10" id="KW-0812">Transmembrane</keyword>
<feature type="transmembrane region" description="Helical" evidence="10">
    <location>
        <begin position="29"/>
        <end position="60"/>
    </location>
</feature>
<dbReference type="AlphaFoldDB" id="A0A4R9LL94"/>
<accession>A0A4R9LL94</accession>
<evidence type="ECO:0000256" key="4">
    <source>
        <dbReference type="ARBA" id="ARBA00022679"/>
    </source>
</evidence>
<dbReference type="GO" id="GO:0005886">
    <property type="term" value="C:plasma membrane"/>
    <property type="evidence" value="ECO:0007669"/>
    <property type="project" value="UniProtKB-SubCell"/>
</dbReference>
<gene>
    <name evidence="11" type="ORF">EHS11_15985</name>
</gene>
<protein>
    <submittedName>
        <fullName evidence="11">MBOAT family protein</fullName>
    </submittedName>
</protein>
<evidence type="ECO:0000256" key="10">
    <source>
        <dbReference type="SAM" id="Phobius"/>
    </source>
</evidence>
<keyword evidence="8 9" id="KW-0012">Acyltransferase</keyword>
<evidence type="ECO:0000256" key="8">
    <source>
        <dbReference type="ARBA" id="ARBA00023315"/>
    </source>
</evidence>
<dbReference type="PIRSF" id="PIRSF500217">
    <property type="entry name" value="AlgI"/>
    <property type="match status" value="1"/>
</dbReference>
<dbReference type="GO" id="GO:0042121">
    <property type="term" value="P:alginic acid biosynthetic process"/>
    <property type="evidence" value="ECO:0007669"/>
    <property type="project" value="InterPro"/>
</dbReference>
<comment type="caution">
    <text evidence="11">The sequence shown here is derived from an EMBL/GenBank/DDBJ whole genome shotgun (WGS) entry which is preliminary data.</text>
</comment>
<feature type="transmembrane region" description="Helical" evidence="10">
    <location>
        <begin position="72"/>
        <end position="94"/>
    </location>
</feature>
<keyword evidence="7 9" id="KW-0472">Membrane</keyword>
<keyword evidence="4 9" id="KW-0808">Transferase</keyword>
<evidence type="ECO:0000313" key="11">
    <source>
        <dbReference type="EMBL" id="TGN08396.1"/>
    </source>
</evidence>
<evidence type="ECO:0000256" key="1">
    <source>
        <dbReference type="ARBA" id="ARBA00004651"/>
    </source>
</evidence>
<reference evidence="11" key="1">
    <citation type="journal article" date="2019" name="PLoS Negl. Trop. Dis.">
        <title>Revisiting the worldwide diversity of Leptospira species in the environment.</title>
        <authorList>
            <person name="Vincent A.T."/>
            <person name="Schiettekatte O."/>
            <person name="Bourhy P."/>
            <person name="Veyrier F.J."/>
            <person name="Picardeau M."/>
        </authorList>
    </citation>
    <scope>NUCLEOTIDE SEQUENCE [LARGE SCALE GENOMIC DNA]</scope>
    <source>
        <strain evidence="11">201400974</strain>
    </source>
</reference>
<sequence>MKFTSLSFLAFFLIVYILNWSVKGSFRLVFLFLVSILFYAAWSIPFAFHFLALVLFNHLCNQRVQKDPNSKFFYLLLFVNLSNLFFFKYFYFFWDSILYLTGSQFFQPELIRDFLHSQFGFDSITLPLAISFYSFQMIAYAVDVKRGDAKENPNFLRFGLFIFFFPQLVAGPIVRHGEFFYQLEKWTANKHQLFEGVYLVFLGLLKKVVIADNLSPIIEPIFSNPNGYDGFTNWMAMFGYAARVFCDFSGYTDIARGLGKLLGIDLPENFKAPFLSVSNRELWAKWHMTLSSWIKDYIYVPLGGSRVSELRQYFNLLVTFTAAGIWHGANITFFMWGFLHGISLSIERKWETYRKSKGIDTKKPLPTYRKVLGIFYAFSFFAITIAFFNGPDMPRSLQLLSNAFLGHSGERIVKTEFVIYSLVVTFLFNYLQTKESFPRTNWSTIKSLGFLVAFGFFSLVLLGYLAPGGTEFIYFQF</sequence>
<keyword evidence="3 9" id="KW-1003">Cell membrane</keyword>
<dbReference type="GO" id="GO:0016746">
    <property type="term" value="F:acyltransferase activity"/>
    <property type="evidence" value="ECO:0007669"/>
    <property type="project" value="UniProtKB-KW"/>
</dbReference>
<name>A0A4R9LL94_9LEPT</name>
<dbReference type="InterPro" id="IPR051085">
    <property type="entry name" value="MB_O-acyltransferase"/>
</dbReference>
<evidence type="ECO:0000256" key="5">
    <source>
        <dbReference type="ARBA" id="ARBA00022692"/>
    </source>
</evidence>
<keyword evidence="12" id="KW-1185">Reference proteome</keyword>
<feature type="transmembrane region" description="Helical" evidence="10">
    <location>
        <begin position="154"/>
        <end position="174"/>
    </location>
</feature>
<evidence type="ECO:0000256" key="3">
    <source>
        <dbReference type="ARBA" id="ARBA00022475"/>
    </source>
</evidence>
<dbReference type="PANTHER" id="PTHR13285">
    <property type="entry name" value="ACYLTRANSFERASE"/>
    <property type="match status" value="1"/>
</dbReference>
<dbReference type="InterPro" id="IPR024194">
    <property type="entry name" value="Ac/AlaTfrase_AlgI/DltB"/>
</dbReference>
<dbReference type="InterPro" id="IPR028362">
    <property type="entry name" value="AlgI"/>
</dbReference>
<evidence type="ECO:0000256" key="6">
    <source>
        <dbReference type="ARBA" id="ARBA00022989"/>
    </source>
</evidence>
<evidence type="ECO:0000256" key="9">
    <source>
        <dbReference type="PIRNR" id="PIRNR016636"/>
    </source>
</evidence>
<dbReference type="EMBL" id="RQHV01000061">
    <property type="protein sequence ID" value="TGN08396.1"/>
    <property type="molecule type" value="Genomic_DNA"/>
</dbReference>
<comment type="subcellular location">
    <subcellularLocation>
        <location evidence="1">Cell membrane</location>
        <topology evidence="1">Multi-pass membrane protein</topology>
    </subcellularLocation>
</comment>
<feature type="transmembrane region" description="Helical" evidence="10">
    <location>
        <begin position="371"/>
        <end position="391"/>
    </location>
</feature>
<dbReference type="PANTHER" id="PTHR13285:SF23">
    <property type="entry name" value="TEICHOIC ACID D-ALANYLTRANSFERASE"/>
    <property type="match status" value="1"/>
</dbReference>
<evidence type="ECO:0000256" key="2">
    <source>
        <dbReference type="ARBA" id="ARBA00010323"/>
    </source>
</evidence>
<keyword evidence="6 10" id="KW-1133">Transmembrane helix</keyword>
<dbReference type="Pfam" id="PF03062">
    <property type="entry name" value="MBOAT"/>
    <property type="match status" value="1"/>
</dbReference>
<feature type="transmembrane region" description="Helical" evidence="10">
    <location>
        <begin position="443"/>
        <end position="466"/>
    </location>
</feature>
<feature type="transmembrane region" description="Helical" evidence="10">
    <location>
        <begin position="313"/>
        <end position="339"/>
    </location>
</feature>
<organism evidence="11 12">
    <name type="scientific">Leptospira ilyithenensis</name>
    <dbReference type="NCBI Taxonomy" id="2484901"/>
    <lineage>
        <taxon>Bacteria</taxon>
        <taxon>Pseudomonadati</taxon>
        <taxon>Spirochaetota</taxon>
        <taxon>Spirochaetia</taxon>
        <taxon>Leptospirales</taxon>
        <taxon>Leptospiraceae</taxon>
        <taxon>Leptospira</taxon>
    </lineage>
</organism>
<proteinExistence type="inferred from homology"/>
<evidence type="ECO:0000313" key="12">
    <source>
        <dbReference type="Proteomes" id="UP000298264"/>
    </source>
</evidence>
<evidence type="ECO:0000256" key="7">
    <source>
        <dbReference type="ARBA" id="ARBA00023136"/>
    </source>
</evidence>
<dbReference type="Proteomes" id="UP000298264">
    <property type="component" value="Unassembled WGS sequence"/>
</dbReference>
<dbReference type="RefSeq" id="WP_135765349.1">
    <property type="nucleotide sequence ID" value="NZ_RQHV01000061.1"/>
</dbReference>
<comment type="similarity">
    <text evidence="2 9">Belongs to the membrane-bound acyltransferase family.</text>
</comment>
<feature type="transmembrane region" description="Helical" evidence="10">
    <location>
        <begin position="411"/>
        <end position="431"/>
    </location>
</feature>
<dbReference type="PIRSF" id="PIRSF016636">
    <property type="entry name" value="AlgI_DltB"/>
    <property type="match status" value="1"/>
</dbReference>